<reference evidence="2" key="1">
    <citation type="journal article" date="2020" name="Stud. Mycol.">
        <title>101 Dothideomycetes genomes: a test case for predicting lifestyles and emergence of pathogens.</title>
        <authorList>
            <person name="Haridas S."/>
            <person name="Albert R."/>
            <person name="Binder M."/>
            <person name="Bloem J."/>
            <person name="Labutti K."/>
            <person name="Salamov A."/>
            <person name="Andreopoulos B."/>
            <person name="Baker S."/>
            <person name="Barry K."/>
            <person name="Bills G."/>
            <person name="Bluhm B."/>
            <person name="Cannon C."/>
            <person name="Castanera R."/>
            <person name="Culley D."/>
            <person name="Daum C."/>
            <person name="Ezra D."/>
            <person name="Gonzalez J."/>
            <person name="Henrissat B."/>
            <person name="Kuo A."/>
            <person name="Liang C."/>
            <person name="Lipzen A."/>
            <person name="Lutzoni F."/>
            <person name="Magnuson J."/>
            <person name="Mondo S."/>
            <person name="Nolan M."/>
            <person name="Ohm R."/>
            <person name="Pangilinan J."/>
            <person name="Park H.-J."/>
            <person name="Ramirez L."/>
            <person name="Alfaro M."/>
            <person name="Sun H."/>
            <person name="Tritt A."/>
            <person name="Yoshinaga Y."/>
            <person name="Zwiers L.-H."/>
            <person name="Turgeon B."/>
            <person name="Goodwin S."/>
            <person name="Spatafora J."/>
            <person name="Crous P."/>
            <person name="Grigoriev I."/>
        </authorList>
    </citation>
    <scope>NUCLEOTIDE SEQUENCE</scope>
    <source>
        <strain evidence="2">CBS 161.51</strain>
    </source>
</reference>
<organism evidence="2 3">
    <name type="scientific">Clathrospora elynae</name>
    <dbReference type="NCBI Taxonomy" id="706981"/>
    <lineage>
        <taxon>Eukaryota</taxon>
        <taxon>Fungi</taxon>
        <taxon>Dikarya</taxon>
        <taxon>Ascomycota</taxon>
        <taxon>Pezizomycotina</taxon>
        <taxon>Dothideomycetes</taxon>
        <taxon>Pleosporomycetidae</taxon>
        <taxon>Pleosporales</taxon>
        <taxon>Diademaceae</taxon>
        <taxon>Clathrospora</taxon>
    </lineage>
</organism>
<evidence type="ECO:0000256" key="1">
    <source>
        <dbReference type="SAM" id="MobiDB-lite"/>
    </source>
</evidence>
<gene>
    <name evidence="2" type="ORF">EJ02DRAFT_431068</name>
</gene>
<name>A0A6A5T1X8_9PLEO</name>
<feature type="compositionally biased region" description="Pro residues" evidence="1">
    <location>
        <begin position="106"/>
        <end position="116"/>
    </location>
</feature>
<evidence type="ECO:0000313" key="3">
    <source>
        <dbReference type="Proteomes" id="UP000800038"/>
    </source>
</evidence>
<keyword evidence="3" id="KW-1185">Reference proteome</keyword>
<feature type="compositionally biased region" description="Polar residues" evidence="1">
    <location>
        <begin position="89"/>
        <end position="105"/>
    </location>
</feature>
<feature type="compositionally biased region" description="Basic and acidic residues" evidence="1">
    <location>
        <begin position="17"/>
        <end position="26"/>
    </location>
</feature>
<accession>A0A6A5T1X8</accession>
<evidence type="ECO:0000313" key="2">
    <source>
        <dbReference type="EMBL" id="KAF1946150.1"/>
    </source>
</evidence>
<protein>
    <submittedName>
        <fullName evidence="2">Uncharacterized protein</fullName>
    </submittedName>
</protein>
<feature type="region of interest" description="Disordered" evidence="1">
    <location>
        <begin position="1"/>
        <end position="127"/>
    </location>
</feature>
<dbReference type="EMBL" id="ML976005">
    <property type="protein sequence ID" value="KAF1946150.1"/>
    <property type="molecule type" value="Genomic_DNA"/>
</dbReference>
<sequence>MTRSQPPPGGHSSGSSRDSHDQDHAGYHPSEQYANRTPSYERTAPRPAQVSSQVPRSSKTEYSDLARVVNNPALDVAPILSRHQIRASCPSNTQRRGSTARSSIPSPSPHTRPPTNNPFGGSSSANQTTQLPLTMANFEEHKARQRPINSMQRLEDEEHRARPYDAIGYIRQDGQVYDENEVYEEYREFED</sequence>
<dbReference type="AlphaFoldDB" id="A0A6A5T1X8"/>
<feature type="compositionally biased region" description="Polar residues" evidence="1">
    <location>
        <begin position="117"/>
        <end position="127"/>
    </location>
</feature>
<feature type="region of interest" description="Disordered" evidence="1">
    <location>
        <begin position="140"/>
        <end position="160"/>
    </location>
</feature>
<dbReference type="Proteomes" id="UP000800038">
    <property type="component" value="Unassembled WGS sequence"/>
</dbReference>
<proteinExistence type="predicted"/>